<dbReference type="EMBL" id="LAZR01000001">
    <property type="protein sequence ID" value="KKO12835.1"/>
    <property type="molecule type" value="Genomic_DNA"/>
</dbReference>
<dbReference type="InterPro" id="IPR051685">
    <property type="entry name" value="Ycf3/AcsC/BcsC/TPR_MFPF"/>
</dbReference>
<dbReference type="SUPFAM" id="SSF48452">
    <property type="entry name" value="TPR-like"/>
    <property type="match status" value="2"/>
</dbReference>
<keyword evidence="2" id="KW-0802">TPR repeat</keyword>
<reference evidence="4" key="1">
    <citation type="journal article" date="2015" name="Nature">
        <title>Complex archaea that bridge the gap between prokaryotes and eukaryotes.</title>
        <authorList>
            <person name="Spang A."/>
            <person name="Saw J.H."/>
            <person name="Jorgensen S.L."/>
            <person name="Zaremba-Niedzwiedzka K."/>
            <person name="Martijn J."/>
            <person name="Lind A.E."/>
            <person name="van Eijk R."/>
            <person name="Schleper C."/>
            <person name="Guy L."/>
            <person name="Ettema T.J."/>
        </authorList>
    </citation>
    <scope>NUCLEOTIDE SEQUENCE</scope>
</reference>
<gene>
    <name evidence="4" type="ORF">LCGC14_0008520</name>
</gene>
<feature type="domain" description="Peptidase MA-like" evidence="3">
    <location>
        <begin position="463"/>
        <end position="657"/>
    </location>
</feature>
<evidence type="ECO:0000259" key="3">
    <source>
        <dbReference type="Pfam" id="PF13485"/>
    </source>
</evidence>
<comment type="caution">
    <text evidence="4">The sequence shown here is derived from an EMBL/GenBank/DDBJ whole genome shotgun (WGS) entry which is preliminary data.</text>
</comment>
<dbReference type="Pfam" id="PF13432">
    <property type="entry name" value="TPR_16"/>
    <property type="match status" value="1"/>
</dbReference>
<accession>A0A0F9W8W5</accession>
<evidence type="ECO:0000256" key="2">
    <source>
        <dbReference type="ARBA" id="ARBA00022803"/>
    </source>
</evidence>
<evidence type="ECO:0000313" key="4">
    <source>
        <dbReference type="EMBL" id="KKO12835.1"/>
    </source>
</evidence>
<dbReference type="PROSITE" id="PS50005">
    <property type="entry name" value="TPR"/>
    <property type="match status" value="4"/>
</dbReference>
<dbReference type="InterPro" id="IPR011990">
    <property type="entry name" value="TPR-like_helical_dom_sf"/>
</dbReference>
<dbReference type="InterPro" id="IPR039568">
    <property type="entry name" value="Peptidase_MA-like_dom"/>
</dbReference>
<dbReference type="Pfam" id="PF13485">
    <property type="entry name" value="Peptidase_MA_2"/>
    <property type="match status" value="1"/>
</dbReference>
<keyword evidence="1" id="KW-0677">Repeat</keyword>
<dbReference type="SMART" id="SM00028">
    <property type="entry name" value="TPR"/>
    <property type="match status" value="9"/>
</dbReference>
<organism evidence="4">
    <name type="scientific">marine sediment metagenome</name>
    <dbReference type="NCBI Taxonomy" id="412755"/>
    <lineage>
        <taxon>unclassified sequences</taxon>
        <taxon>metagenomes</taxon>
        <taxon>ecological metagenomes</taxon>
    </lineage>
</organism>
<dbReference type="Gene3D" id="1.25.40.10">
    <property type="entry name" value="Tetratricopeptide repeat domain"/>
    <property type="match status" value="4"/>
</dbReference>
<proteinExistence type="predicted"/>
<dbReference type="PANTHER" id="PTHR44943:SF8">
    <property type="entry name" value="TPR REPEAT-CONTAINING PROTEIN MJ0263"/>
    <property type="match status" value="1"/>
</dbReference>
<dbReference type="InterPro" id="IPR019734">
    <property type="entry name" value="TPR_rpt"/>
</dbReference>
<name>A0A0F9W8W5_9ZZZZ</name>
<dbReference type="AlphaFoldDB" id="A0A0F9W8W5"/>
<dbReference type="PANTHER" id="PTHR44943">
    <property type="entry name" value="CELLULOSE SYNTHASE OPERON PROTEIN C"/>
    <property type="match status" value="1"/>
</dbReference>
<sequence>MHCLKQTFKTFLRIPVLMLTLAVALLPANSLAQAPGTGLNPSAQELLDRGDELLLRGSYLAALEVFNRVDDDFFQTQAALGLSRAHMETGQYGQAEAVLQPAVTSPADNPQLATRLAELYVMTGRSQQAQVLLAEVVDGQLNPPVRTLVQYGLVLALRGDRDSADIQFNAALARYDSGLVFDSADVAMVAVAARQLDEFHDANALFSEAVRLDGNNLEALVLWGDLFQEKFNDQDAQINYNEALEINRRYAPALAGLARIESPERNLSRALDANSRSVAALQTFGDLMLRNGREDEGLGFLAQALEINPESIPALATLAARAAMNDDMQEFARLRERVNAFSPESADFYASIAEFLGNNYRFTEAVEYARRAIERDPRNWHAHTVLGGNLVRLGEEDQGKQHLEQAFDNDPFNVLTSNMLQVFDVLEEYATLESEHFRVNMSQRDARVLWPYMEPLLEDSWDRLVAKYGFEPEVPVVIQVFERTEDFAVRSVGLPDIGPLVGICFGKVVTLISPDTLSANWQEIVWHELVHVFTLQMTQNRMPRWLSEGISTWEESQGRPEWGRRQGLDLIRAVRQDRLLPVGSLNDGFTGANSDADLSFAYFQSYLVVEYIAEQYGFDSLLALIHEYAEIKDESEKFFNVFGIDMETFDAGFRAWIDQRVADINVYVHAEDSPDEGEGHGHGVRENSSAVLAELYNSESLKQYMQGRVQREPRDFQAHLQLGIVLFREEAYTEAITHLRTAHELLPDYTGYPSPSLVLAQIYEAMGDEVAQREQLAIMLENQQHDYNAPMTLAQFALDSGDLEQAAYYIDRALAVNPYRPEIHRVNAELASRQGDTERSVQEYEVLLTLDQNDPVAARTNLAQAYLENSQSDDARMTILRALETAPTYERAQRILLQAVAGEEED</sequence>
<dbReference type="Pfam" id="PF13181">
    <property type="entry name" value="TPR_8"/>
    <property type="match status" value="1"/>
</dbReference>
<protein>
    <recommendedName>
        <fullName evidence="3">Peptidase MA-like domain-containing protein</fullName>
    </recommendedName>
</protein>
<evidence type="ECO:0000256" key="1">
    <source>
        <dbReference type="ARBA" id="ARBA00022737"/>
    </source>
</evidence>